<accession>A0A0F4QGK7</accession>
<dbReference type="Gene3D" id="2.40.170.20">
    <property type="entry name" value="TonB-dependent receptor, beta-barrel domain"/>
    <property type="match status" value="1"/>
</dbReference>
<evidence type="ECO:0000256" key="3">
    <source>
        <dbReference type="ARBA" id="ARBA00022452"/>
    </source>
</evidence>
<feature type="chain" id="PRO_5002475662" evidence="14">
    <location>
        <begin position="24"/>
        <end position="706"/>
    </location>
</feature>
<evidence type="ECO:0000256" key="2">
    <source>
        <dbReference type="ARBA" id="ARBA00022448"/>
    </source>
</evidence>
<evidence type="ECO:0000256" key="10">
    <source>
        <dbReference type="ARBA" id="ARBA00023136"/>
    </source>
</evidence>
<feature type="domain" description="TonB-dependent receptor-like beta-barrel" evidence="15">
    <location>
        <begin position="178"/>
        <end position="672"/>
    </location>
</feature>
<keyword evidence="4" id="KW-0410">Iron transport</keyword>
<dbReference type="PATRIC" id="fig|43658.5.peg.3739"/>
<keyword evidence="5 12" id="KW-0812">Transmembrane</keyword>
<dbReference type="InterPro" id="IPR037066">
    <property type="entry name" value="Plug_dom_sf"/>
</dbReference>
<evidence type="ECO:0000256" key="6">
    <source>
        <dbReference type="ARBA" id="ARBA00022729"/>
    </source>
</evidence>
<keyword evidence="10 12" id="KW-0472">Membrane</keyword>
<dbReference type="CDD" id="cd01347">
    <property type="entry name" value="ligand_gated_channel"/>
    <property type="match status" value="1"/>
</dbReference>
<evidence type="ECO:0000256" key="12">
    <source>
        <dbReference type="PROSITE-ProRule" id="PRU01360"/>
    </source>
</evidence>
<organism evidence="17 18">
    <name type="scientific">Pseudoalteromonas rubra</name>
    <dbReference type="NCBI Taxonomy" id="43658"/>
    <lineage>
        <taxon>Bacteria</taxon>
        <taxon>Pseudomonadati</taxon>
        <taxon>Pseudomonadota</taxon>
        <taxon>Gammaproteobacteria</taxon>
        <taxon>Alteromonadales</taxon>
        <taxon>Pseudoalteromonadaceae</taxon>
        <taxon>Pseudoalteromonas</taxon>
    </lineage>
</organism>
<evidence type="ECO:0000256" key="14">
    <source>
        <dbReference type="SAM" id="SignalP"/>
    </source>
</evidence>
<dbReference type="EMBL" id="JXYA01000043">
    <property type="protein sequence ID" value="KJZ06858.1"/>
    <property type="molecule type" value="Genomic_DNA"/>
</dbReference>
<dbReference type="Pfam" id="PF07715">
    <property type="entry name" value="Plug"/>
    <property type="match status" value="1"/>
</dbReference>
<evidence type="ECO:0000256" key="1">
    <source>
        <dbReference type="ARBA" id="ARBA00004571"/>
    </source>
</evidence>
<sequence>MKPGLTVSALTFALLQAYSAQVAADTAGIDQIEKITVTSTRTAKANTDLALSVGQVSEQTIADDNAQHISESLQTIPGVLINQLSGGQGHNAAVRMPINFDGYTLYLQDNIPLQSAAFYTHNALWWTTSNIGLSRLEVLRGAGTSLHGAGAVAATVNVLSKPVTADKNTLGLTLGEHGYSRINGSTTWLDDNQGGLRVSAAYLDNDGWRDHNAVEKAELDVRHEYQLDDKQSLTTSLIASSLDQQILTTLSIDQFELDPSQSGLPDEVIALDPRRTTDYMRLSTEYLYEDKDLSVSLIPYARHRTLEHLATWQPNFPIEETEVTTFGLLALASWSHQNSAQTTLGVDLEHTSGDTYSFQPTTRITTGRGAATYPQGHVFYDDTTTFKSVSPYIQHIGYFSDALSYTLGARFDHSEYEFDNALVKYKDDGFGNRSIASRKDTFSHLSPKLSLNYLLNAHSSVYARFANAMRLPTAPEMYHLKSRQSSAQLGSLKEETSDTYELGYKANLDALSIELAYYLMDVDDAIVTAFSDLGASYRVNASSVRHKGFELGLNYQFNRAFSAALAYSQSDHEFRHYIRDEGRIHRETGESMEQDLSGNSLHMAPEYVANFRLNYRSQAIKGLRLTAEAKSIGDYYLSVENTDSYSGYTVFNLKANYRLNKRVKLHARIANLTDKTYALQNEERFGRTRIQPGMPRTAYVGISYNF</sequence>
<feature type="signal peptide" evidence="14">
    <location>
        <begin position="1"/>
        <end position="23"/>
    </location>
</feature>
<keyword evidence="9 13" id="KW-0798">TonB box</keyword>
<dbReference type="RefSeq" id="WP_046006313.1">
    <property type="nucleotide sequence ID" value="NZ_JXYA01000043.1"/>
</dbReference>
<comment type="caution">
    <text evidence="17">The sequence shown here is derived from an EMBL/GenBank/DDBJ whole genome shotgun (WGS) entry which is preliminary data.</text>
</comment>
<keyword evidence="3 12" id="KW-1134">Transmembrane beta strand</keyword>
<name>A0A0F4QGK7_9GAMM</name>
<evidence type="ECO:0000259" key="16">
    <source>
        <dbReference type="Pfam" id="PF07715"/>
    </source>
</evidence>
<gene>
    <name evidence="17" type="ORF">TW77_17700</name>
</gene>
<evidence type="ECO:0000313" key="17">
    <source>
        <dbReference type="EMBL" id="KJZ06858.1"/>
    </source>
</evidence>
<evidence type="ECO:0000256" key="13">
    <source>
        <dbReference type="RuleBase" id="RU003357"/>
    </source>
</evidence>
<dbReference type="Proteomes" id="UP000033452">
    <property type="component" value="Unassembled WGS sequence"/>
</dbReference>
<dbReference type="InterPro" id="IPR012910">
    <property type="entry name" value="Plug_dom"/>
</dbReference>
<comment type="subcellular location">
    <subcellularLocation>
        <location evidence="1 12">Cell outer membrane</location>
        <topology evidence="1 12">Multi-pass membrane protein</topology>
    </subcellularLocation>
</comment>
<dbReference type="PROSITE" id="PS52016">
    <property type="entry name" value="TONB_DEPENDENT_REC_3"/>
    <property type="match status" value="1"/>
</dbReference>
<reference evidence="17 18" key="1">
    <citation type="journal article" date="2015" name="BMC Genomics">
        <title>Genome mining reveals unlocked bioactive potential of marine Gram-negative bacteria.</title>
        <authorList>
            <person name="Machado H."/>
            <person name="Sonnenschein E.C."/>
            <person name="Melchiorsen J."/>
            <person name="Gram L."/>
        </authorList>
    </citation>
    <scope>NUCLEOTIDE SEQUENCE [LARGE SCALE GENOMIC DNA]</scope>
    <source>
        <strain evidence="17 18">S2471</strain>
    </source>
</reference>
<evidence type="ECO:0000256" key="5">
    <source>
        <dbReference type="ARBA" id="ARBA00022692"/>
    </source>
</evidence>
<comment type="similarity">
    <text evidence="12 13">Belongs to the TonB-dependent receptor family.</text>
</comment>
<dbReference type="PANTHER" id="PTHR32552:SF68">
    <property type="entry name" value="FERRICHROME OUTER MEMBRANE TRANSPORTER_PHAGE RECEPTOR"/>
    <property type="match status" value="1"/>
</dbReference>
<dbReference type="AlphaFoldDB" id="A0A0F4QGK7"/>
<dbReference type="GO" id="GO:0015344">
    <property type="term" value="F:siderophore uptake transmembrane transporter activity"/>
    <property type="evidence" value="ECO:0007669"/>
    <property type="project" value="TreeGrafter"/>
</dbReference>
<keyword evidence="7" id="KW-0408">Iron</keyword>
<feature type="domain" description="TonB-dependent receptor plug" evidence="16">
    <location>
        <begin position="48"/>
        <end position="154"/>
    </location>
</feature>
<keyword evidence="17" id="KW-0675">Receptor</keyword>
<keyword evidence="18" id="KW-1185">Reference proteome</keyword>
<keyword evidence="2 12" id="KW-0813">Transport</keyword>
<dbReference type="PANTHER" id="PTHR32552">
    <property type="entry name" value="FERRICHROME IRON RECEPTOR-RELATED"/>
    <property type="match status" value="1"/>
</dbReference>
<evidence type="ECO:0000256" key="7">
    <source>
        <dbReference type="ARBA" id="ARBA00023004"/>
    </source>
</evidence>
<dbReference type="SUPFAM" id="SSF56935">
    <property type="entry name" value="Porins"/>
    <property type="match status" value="1"/>
</dbReference>
<dbReference type="Pfam" id="PF00593">
    <property type="entry name" value="TonB_dep_Rec_b-barrel"/>
    <property type="match status" value="1"/>
</dbReference>
<evidence type="ECO:0000259" key="15">
    <source>
        <dbReference type="Pfam" id="PF00593"/>
    </source>
</evidence>
<protein>
    <submittedName>
        <fullName evidence="17">TonB-dependent receptor</fullName>
    </submittedName>
</protein>
<keyword evidence="11 12" id="KW-0998">Cell outer membrane</keyword>
<keyword evidence="6 14" id="KW-0732">Signal</keyword>
<dbReference type="Gene3D" id="2.170.130.10">
    <property type="entry name" value="TonB-dependent receptor, plug domain"/>
    <property type="match status" value="1"/>
</dbReference>
<evidence type="ECO:0000256" key="4">
    <source>
        <dbReference type="ARBA" id="ARBA00022496"/>
    </source>
</evidence>
<evidence type="ECO:0000313" key="18">
    <source>
        <dbReference type="Proteomes" id="UP000033452"/>
    </source>
</evidence>
<dbReference type="OrthoDB" id="9760620at2"/>
<proteinExistence type="inferred from homology"/>
<evidence type="ECO:0000256" key="8">
    <source>
        <dbReference type="ARBA" id="ARBA00023065"/>
    </source>
</evidence>
<evidence type="ECO:0000256" key="9">
    <source>
        <dbReference type="ARBA" id="ARBA00023077"/>
    </source>
</evidence>
<keyword evidence="8" id="KW-0406">Ion transport</keyword>
<evidence type="ECO:0000256" key="11">
    <source>
        <dbReference type="ARBA" id="ARBA00023237"/>
    </source>
</evidence>
<dbReference type="InterPro" id="IPR039426">
    <property type="entry name" value="TonB-dep_rcpt-like"/>
</dbReference>
<dbReference type="InterPro" id="IPR000531">
    <property type="entry name" value="Beta-barrel_TonB"/>
</dbReference>
<dbReference type="InterPro" id="IPR036942">
    <property type="entry name" value="Beta-barrel_TonB_sf"/>
</dbReference>
<dbReference type="GO" id="GO:0009279">
    <property type="term" value="C:cell outer membrane"/>
    <property type="evidence" value="ECO:0007669"/>
    <property type="project" value="UniProtKB-SubCell"/>
</dbReference>